<keyword evidence="1" id="KW-0732">Signal</keyword>
<feature type="chain" id="PRO_5013359867" evidence="1">
    <location>
        <begin position="23"/>
        <end position="359"/>
    </location>
</feature>
<organism evidence="2 3">
    <name type="scientific">Chitinophaga jiangningensis</name>
    <dbReference type="NCBI Taxonomy" id="1419482"/>
    <lineage>
        <taxon>Bacteria</taxon>
        <taxon>Pseudomonadati</taxon>
        <taxon>Bacteroidota</taxon>
        <taxon>Chitinophagia</taxon>
        <taxon>Chitinophagales</taxon>
        <taxon>Chitinophagaceae</taxon>
        <taxon>Chitinophaga</taxon>
    </lineage>
</organism>
<feature type="signal peptide" evidence="1">
    <location>
        <begin position="1"/>
        <end position="22"/>
    </location>
</feature>
<keyword evidence="3" id="KW-1185">Reference proteome</keyword>
<dbReference type="EMBL" id="FRBL01000005">
    <property type="protein sequence ID" value="SHL91649.1"/>
    <property type="molecule type" value="Genomic_DNA"/>
</dbReference>
<protein>
    <submittedName>
        <fullName evidence="2">Uncharacterized protein</fullName>
    </submittedName>
</protein>
<dbReference type="RefSeq" id="WP_073082568.1">
    <property type="nucleotide sequence ID" value="NZ_FRBL01000005.1"/>
</dbReference>
<evidence type="ECO:0000313" key="3">
    <source>
        <dbReference type="Proteomes" id="UP000184420"/>
    </source>
</evidence>
<gene>
    <name evidence="2" type="ORF">SAMN05444266_105463</name>
</gene>
<dbReference type="OrthoDB" id="662107at2"/>
<evidence type="ECO:0000313" key="2">
    <source>
        <dbReference type="EMBL" id="SHL91649.1"/>
    </source>
</evidence>
<evidence type="ECO:0000256" key="1">
    <source>
        <dbReference type="SAM" id="SignalP"/>
    </source>
</evidence>
<accession>A0A1M7EJX4</accession>
<sequence>MPVLKKITLFPALLLFAAAAFAQDPMYNDTAAVPKPSVKTIRLSTSERTLSAVTTRPISGVEVVQYLWDSTHIGYAQKGMMNSVVIAAPDTNATAYLQSHINSAYGHLYKQGGVQILMIVEALRIAERTGGMSEKAYLRFKGTTYGTTNGNSFVELATADIVKNNGGMDVTHKHKTNIANAIQDLMDSTIAHLDNALAHNTAALSKEGIMNIYEAKRNIPALKDSLVDGVYRSFEEFKTNKPSSREFDISQQKRKILIVDKAGKPIDCWGVVKDGEVLRNLGYTVLPISKYQNGFIITKYLENARKRNSAILWSSVAGGAIAGAIVGKTVQLVNADAFPDLTPLPNGTAIDMETGAFIF</sequence>
<name>A0A1M7EJX4_9BACT</name>
<dbReference type="Proteomes" id="UP000184420">
    <property type="component" value="Unassembled WGS sequence"/>
</dbReference>
<reference evidence="2 3" key="1">
    <citation type="submission" date="2016-11" db="EMBL/GenBank/DDBJ databases">
        <authorList>
            <person name="Jaros S."/>
            <person name="Januszkiewicz K."/>
            <person name="Wedrychowicz H."/>
        </authorList>
    </citation>
    <scope>NUCLEOTIDE SEQUENCE [LARGE SCALE GENOMIC DNA]</scope>
    <source>
        <strain evidence="2 3">DSM 27406</strain>
    </source>
</reference>
<proteinExistence type="predicted"/>
<dbReference type="AlphaFoldDB" id="A0A1M7EJX4"/>